<dbReference type="STRING" id="1835702.A0A1F5LA18"/>
<evidence type="ECO:0000256" key="2">
    <source>
        <dbReference type="ARBA" id="ARBA00008566"/>
    </source>
</evidence>
<comment type="similarity">
    <text evidence="2">Belongs to the tellurite-resistance/dicarboxylate transporter (TDT) family.</text>
</comment>
<feature type="compositionally biased region" description="Polar residues" evidence="8">
    <location>
        <begin position="1"/>
        <end position="14"/>
    </location>
</feature>
<feature type="region of interest" description="Disordered" evidence="8">
    <location>
        <begin position="1"/>
        <end position="24"/>
    </location>
</feature>
<feature type="transmembrane region" description="Helical" evidence="9">
    <location>
        <begin position="179"/>
        <end position="202"/>
    </location>
</feature>
<evidence type="ECO:0000313" key="11">
    <source>
        <dbReference type="Proteomes" id="UP000177622"/>
    </source>
</evidence>
<evidence type="ECO:0000256" key="1">
    <source>
        <dbReference type="ARBA" id="ARBA00004651"/>
    </source>
</evidence>
<dbReference type="GeneID" id="34579442"/>
<dbReference type="PANTHER" id="PTHR31686">
    <property type="match status" value="1"/>
</dbReference>
<evidence type="ECO:0000256" key="6">
    <source>
        <dbReference type="ARBA" id="ARBA00022989"/>
    </source>
</evidence>
<feature type="transmembrane region" description="Helical" evidence="9">
    <location>
        <begin position="326"/>
        <end position="347"/>
    </location>
</feature>
<gene>
    <name evidence="10" type="ORF">PENARI_c019G01200</name>
</gene>
<keyword evidence="3" id="KW-0813">Transport</keyword>
<sequence>MAPEVSPSQATNATEPPCRNARMQPTKYDHGWRRVVRNFTPSWFSVTMGTGIVSLLLHNLPYNGTWLYWISVVIFALNVLLFITGSIISILRYTLYPEIFLAMIKHPVQSMFIGTFPMGLATIINMFCLVCVPAWGEWARYFAWGLWIFDAVVSVMTALSLPFILMANGGETHLSSMTAVWLLPIVSCIVAASSGAIVAEVLPNPQHALWTVIISYVLWGIGLPLALMVMVIYLQRLVLHKLPPKAVIVSVFLPLGPLGQGGYGAMKLGQRAQEIFPKTHTLQEASGPTFYTLGFLVALIMWSFGLVWLFFAIASIAHNKKFPFNIGWWGFTFPLGVFATSTCQMGSELPSNFFDILGTV</sequence>
<dbReference type="Proteomes" id="UP000177622">
    <property type="component" value="Unassembled WGS sequence"/>
</dbReference>
<dbReference type="AlphaFoldDB" id="A0A1F5LA18"/>
<comment type="caution">
    <text evidence="10">The sequence shown here is derived from an EMBL/GenBank/DDBJ whole genome shotgun (WGS) entry which is preliminary data.</text>
</comment>
<evidence type="ECO:0000256" key="3">
    <source>
        <dbReference type="ARBA" id="ARBA00022448"/>
    </source>
</evidence>
<feature type="transmembrane region" description="Helical" evidence="9">
    <location>
        <begin position="208"/>
        <end position="234"/>
    </location>
</feature>
<keyword evidence="6 9" id="KW-1133">Transmembrane helix</keyword>
<dbReference type="GO" id="GO:0000319">
    <property type="term" value="F:sulfite transmembrane transporter activity"/>
    <property type="evidence" value="ECO:0007669"/>
    <property type="project" value="TreeGrafter"/>
</dbReference>
<dbReference type="Gene3D" id="1.50.10.150">
    <property type="entry name" value="Voltage-dependent anion channel"/>
    <property type="match status" value="1"/>
</dbReference>
<dbReference type="InterPro" id="IPR038665">
    <property type="entry name" value="Voltage-dep_anion_channel_sf"/>
</dbReference>
<evidence type="ECO:0008006" key="12">
    <source>
        <dbReference type="Google" id="ProtNLM"/>
    </source>
</evidence>
<dbReference type="InterPro" id="IPR004695">
    <property type="entry name" value="SLAC1/Mae1/Ssu1/TehA"/>
</dbReference>
<feature type="transmembrane region" description="Helical" evidence="9">
    <location>
        <begin position="112"/>
        <end position="135"/>
    </location>
</feature>
<keyword evidence="5 9" id="KW-0812">Transmembrane</keyword>
<organism evidence="10 11">
    <name type="scientific">Penicillium arizonense</name>
    <dbReference type="NCBI Taxonomy" id="1835702"/>
    <lineage>
        <taxon>Eukaryota</taxon>
        <taxon>Fungi</taxon>
        <taxon>Dikarya</taxon>
        <taxon>Ascomycota</taxon>
        <taxon>Pezizomycotina</taxon>
        <taxon>Eurotiomycetes</taxon>
        <taxon>Eurotiomycetidae</taxon>
        <taxon>Eurotiales</taxon>
        <taxon>Aspergillaceae</taxon>
        <taxon>Penicillium</taxon>
    </lineage>
</organism>
<protein>
    <recommendedName>
        <fullName evidence="12">Sulfite efflux pump SSU1</fullName>
    </recommendedName>
</protein>
<keyword evidence="7 9" id="KW-0472">Membrane</keyword>
<dbReference type="EMBL" id="LXJU01000019">
    <property type="protein sequence ID" value="OGE49917.1"/>
    <property type="molecule type" value="Genomic_DNA"/>
</dbReference>
<dbReference type="CDD" id="cd09318">
    <property type="entry name" value="TDT_SSU1"/>
    <property type="match status" value="1"/>
</dbReference>
<dbReference type="FunFam" id="1.50.10.150:FF:000005">
    <property type="entry name" value="Sulfite efflux pump SSU1"/>
    <property type="match status" value="1"/>
</dbReference>
<feature type="transmembrane region" description="Helical" evidence="9">
    <location>
        <begin position="290"/>
        <end position="314"/>
    </location>
</feature>
<evidence type="ECO:0000256" key="9">
    <source>
        <dbReference type="SAM" id="Phobius"/>
    </source>
</evidence>
<dbReference type="PANTHER" id="PTHR31686:SF1">
    <property type="entry name" value="SULFITE EFFLUX PUMP SSU1"/>
    <property type="match status" value="1"/>
</dbReference>
<dbReference type="RefSeq" id="XP_022485368.1">
    <property type="nucleotide sequence ID" value="XM_022634708.1"/>
</dbReference>
<feature type="transmembrane region" description="Helical" evidence="9">
    <location>
        <begin position="141"/>
        <end position="167"/>
    </location>
</feature>
<feature type="transmembrane region" description="Helical" evidence="9">
    <location>
        <begin position="66"/>
        <end position="91"/>
    </location>
</feature>
<evidence type="ECO:0000313" key="10">
    <source>
        <dbReference type="EMBL" id="OGE49917.1"/>
    </source>
</evidence>
<dbReference type="Pfam" id="PF03595">
    <property type="entry name" value="SLAC1"/>
    <property type="match status" value="1"/>
</dbReference>
<comment type="subcellular location">
    <subcellularLocation>
        <location evidence="1">Cell membrane</location>
        <topology evidence="1">Multi-pass membrane protein</topology>
    </subcellularLocation>
</comment>
<keyword evidence="11" id="KW-1185">Reference proteome</keyword>
<name>A0A1F5LA18_PENAI</name>
<evidence type="ECO:0000256" key="7">
    <source>
        <dbReference type="ARBA" id="ARBA00023136"/>
    </source>
</evidence>
<keyword evidence="4" id="KW-1003">Cell membrane</keyword>
<dbReference type="GO" id="GO:0005886">
    <property type="term" value="C:plasma membrane"/>
    <property type="evidence" value="ECO:0007669"/>
    <property type="project" value="UniProtKB-SubCell"/>
</dbReference>
<dbReference type="InterPro" id="IPR051629">
    <property type="entry name" value="Sulfite_efflux_TDT"/>
</dbReference>
<feature type="transmembrane region" description="Helical" evidence="9">
    <location>
        <begin position="42"/>
        <end position="60"/>
    </location>
</feature>
<proteinExistence type="inferred from homology"/>
<dbReference type="OrthoDB" id="1099at2759"/>
<reference evidence="10 11" key="1">
    <citation type="journal article" date="2016" name="Sci. Rep.">
        <title>Penicillium arizonense, a new, genome sequenced fungal species, reveals a high chemical diversity in secreted metabolites.</title>
        <authorList>
            <person name="Grijseels S."/>
            <person name="Nielsen J.C."/>
            <person name="Randelovic M."/>
            <person name="Nielsen J."/>
            <person name="Nielsen K.F."/>
            <person name="Workman M."/>
            <person name="Frisvad J.C."/>
        </authorList>
    </citation>
    <scope>NUCLEOTIDE SEQUENCE [LARGE SCALE GENOMIC DNA]</scope>
    <source>
        <strain evidence="10 11">CBS 141311</strain>
    </source>
</reference>
<evidence type="ECO:0000256" key="4">
    <source>
        <dbReference type="ARBA" id="ARBA00022475"/>
    </source>
</evidence>
<evidence type="ECO:0000256" key="5">
    <source>
        <dbReference type="ARBA" id="ARBA00022692"/>
    </source>
</evidence>
<accession>A0A1F5LA18</accession>
<evidence type="ECO:0000256" key="8">
    <source>
        <dbReference type="SAM" id="MobiDB-lite"/>
    </source>
</evidence>